<evidence type="ECO:0000256" key="1">
    <source>
        <dbReference type="ARBA" id="ARBA00006865"/>
    </source>
</evidence>
<feature type="region of interest" description="Disordered" evidence="2">
    <location>
        <begin position="183"/>
        <end position="215"/>
    </location>
</feature>
<feature type="compositionally biased region" description="Basic and acidic residues" evidence="2">
    <location>
        <begin position="463"/>
        <end position="472"/>
    </location>
</feature>
<dbReference type="PANTHER" id="PTHR10963:SF55">
    <property type="entry name" value="GLYCOSIDE HYDROLASE FAMILY 16 PROTEIN"/>
    <property type="match status" value="1"/>
</dbReference>
<dbReference type="PANTHER" id="PTHR10963">
    <property type="entry name" value="GLYCOSYL HYDROLASE-RELATED"/>
    <property type="match status" value="1"/>
</dbReference>
<dbReference type="Gene3D" id="2.60.120.430">
    <property type="entry name" value="Galactose-binding lectin"/>
    <property type="match status" value="2"/>
</dbReference>
<evidence type="ECO:0000313" key="5">
    <source>
        <dbReference type="EMBL" id="TSJ79302.1"/>
    </source>
</evidence>
<dbReference type="GO" id="GO:0005975">
    <property type="term" value="P:carbohydrate metabolic process"/>
    <property type="evidence" value="ECO:0007669"/>
    <property type="project" value="InterPro"/>
</dbReference>
<feature type="domain" description="GH16" evidence="4">
    <location>
        <begin position="392"/>
        <end position="650"/>
    </location>
</feature>
<gene>
    <name evidence="5" type="ORF">FPL22_08420</name>
</gene>
<dbReference type="PROSITE" id="PS51762">
    <property type="entry name" value="GH16_2"/>
    <property type="match status" value="1"/>
</dbReference>
<proteinExistence type="inferred from homology"/>
<keyword evidence="5" id="KW-0378">Hydrolase</keyword>
<dbReference type="PROSITE" id="PS51318">
    <property type="entry name" value="TAT"/>
    <property type="match status" value="1"/>
</dbReference>
<comment type="similarity">
    <text evidence="1">Belongs to the glycosyl hydrolase 16 family.</text>
</comment>
<evidence type="ECO:0000259" key="4">
    <source>
        <dbReference type="PROSITE" id="PS51762"/>
    </source>
</evidence>
<name>A0A556QRQ0_9BACT</name>
<keyword evidence="6" id="KW-1185">Reference proteome</keyword>
<accession>A0A556QRQ0</accession>
<dbReference type="InterPro" id="IPR013320">
    <property type="entry name" value="ConA-like_dom_sf"/>
</dbReference>
<organism evidence="5 6">
    <name type="scientific">Rariglobus hedericola</name>
    <dbReference type="NCBI Taxonomy" id="2597822"/>
    <lineage>
        <taxon>Bacteria</taxon>
        <taxon>Pseudomonadati</taxon>
        <taxon>Verrucomicrobiota</taxon>
        <taxon>Opitutia</taxon>
        <taxon>Opitutales</taxon>
        <taxon>Opitutaceae</taxon>
        <taxon>Rariglobus</taxon>
    </lineage>
</organism>
<comment type="caution">
    <text evidence="5">The sequence shown here is derived from an EMBL/GenBank/DDBJ whole genome shotgun (WGS) entry which is preliminary data.</text>
</comment>
<dbReference type="EMBL" id="VMBG01000001">
    <property type="protein sequence ID" value="TSJ79302.1"/>
    <property type="molecule type" value="Genomic_DNA"/>
</dbReference>
<dbReference type="Proteomes" id="UP000315648">
    <property type="component" value="Unassembled WGS sequence"/>
</dbReference>
<keyword evidence="3" id="KW-0732">Signal</keyword>
<dbReference type="InterPro" id="IPR006311">
    <property type="entry name" value="TAT_signal"/>
</dbReference>
<dbReference type="GO" id="GO:0004553">
    <property type="term" value="F:hydrolase activity, hydrolyzing O-glycosyl compounds"/>
    <property type="evidence" value="ECO:0007669"/>
    <property type="project" value="InterPro"/>
</dbReference>
<evidence type="ECO:0000313" key="6">
    <source>
        <dbReference type="Proteomes" id="UP000315648"/>
    </source>
</evidence>
<dbReference type="SUPFAM" id="SSF49899">
    <property type="entry name" value="Concanavalin A-like lectins/glucanases"/>
    <property type="match status" value="1"/>
</dbReference>
<feature type="region of interest" description="Disordered" evidence="2">
    <location>
        <begin position="450"/>
        <end position="473"/>
    </location>
</feature>
<evidence type="ECO:0000256" key="3">
    <source>
        <dbReference type="SAM" id="SignalP"/>
    </source>
</evidence>
<protein>
    <submittedName>
        <fullName evidence="5">Glycoside hydrolase family 16 protein</fullName>
    </submittedName>
</protein>
<dbReference type="RefSeq" id="WP_144229714.1">
    <property type="nucleotide sequence ID" value="NZ_CBCRVV010000020.1"/>
</dbReference>
<feature type="chain" id="PRO_5022056931" evidence="3">
    <location>
        <begin position="27"/>
        <end position="653"/>
    </location>
</feature>
<dbReference type="AlphaFoldDB" id="A0A556QRQ0"/>
<feature type="signal peptide" evidence="3">
    <location>
        <begin position="1"/>
        <end position="26"/>
    </location>
</feature>
<feature type="compositionally biased region" description="Low complexity" evidence="2">
    <location>
        <begin position="189"/>
        <end position="204"/>
    </location>
</feature>
<dbReference type="CDD" id="cd08023">
    <property type="entry name" value="GH16_laminarinase_like"/>
    <property type="match status" value="1"/>
</dbReference>
<dbReference type="InterPro" id="IPR000757">
    <property type="entry name" value="Beta-glucanase-like"/>
</dbReference>
<reference evidence="5 6" key="1">
    <citation type="submission" date="2019-07" db="EMBL/GenBank/DDBJ databases">
        <title>Description of 53C-WASEF.</title>
        <authorList>
            <person name="Pitt A."/>
            <person name="Hahn M.W."/>
        </authorList>
    </citation>
    <scope>NUCLEOTIDE SEQUENCE [LARGE SCALE GENOMIC DNA]</scope>
    <source>
        <strain evidence="5 6">53C-WASEF</strain>
    </source>
</reference>
<dbReference type="InterPro" id="IPR050546">
    <property type="entry name" value="Glycosyl_Hydrlase_16"/>
</dbReference>
<sequence>MLSRRHLVHSLLFVLAALALPFAASAQLALPSTAEAIATIRTEKNAVATLDTSTGQPALRVELPADSGYPGVNFPLASSPLDLSAFNAIELEVSNISQTRVRLHLRVDNPGDWKSSPWNTERAMLAPGETKTIRLFFGLSQGQPAYALDPKRISGIKLFADAPKQTNATLLIKRLAAVTAQPPVPPPAANATPAAPRPSTSALPETNSQFSPPISGELVDLKSPDALAKLKFNHASGTIADGKLTVAFATTSSYPNLYILIPKDGLDLTAFAGIELTATNTGTAAAVTNLRVENRPNARADELGQKPWNTEKLTIKPGETVPLRLTFGQNNGSPGYDLHAGRVSAIQLFLINPKPGTTLVLSDIKGWGSASDRSVNTVLTKPADRTIPVTPPSWIGQRPPVDGDWVRTLDENFDGEKLNDKLWTPSFPWDGLQPGQLQRYSAENVTVSGGQASFKAEKRRGHHNDDPARPARDYTSGIIQSYDKFTQLYGYMESRIKLPTTRGLWPAFWTMPDRGAASGLNIWQRRSTSKGAMEIDIMEHLCEWGPGRHNAAIHWDDYGENHKAWGTGIFYGPTPDGWHVFGLLWEPGKLTWFIDGKKAAEWENERVSVVPAYIKLNIQIGGWATKNVDDAKLPDYMTVDYVRVWQLRDRLKN</sequence>
<dbReference type="OrthoDB" id="4455781at2"/>
<dbReference type="Pfam" id="PF00722">
    <property type="entry name" value="Glyco_hydro_16"/>
    <property type="match status" value="1"/>
</dbReference>
<evidence type="ECO:0000256" key="2">
    <source>
        <dbReference type="SAM" id="MobiDB-lite"/>
    </source>
</evidence>
<dbReference type="Gene3D" id="2.60.120.200">
    <property type="match status" value="1"/>
</dbReference>